<evidence type="ECO:0000256" key="1">
    <source>
        <dbReference type="SAM" id="SignalP"/>
    </source>
</evidence>
<dbReference type="EMBL" id="CP136051">
    <property type="protein sequence ID" value="WOK05143.1"/>
    <property type="molecule type" value="Genomic_DNA"/>
</dbReference>
<keyword evidence="1" id="KW-0732">Signal</keyword>
<evidence type="ECO:0000259" key="2">
    <source>
        <dbReference type="Pfam" id="PF13648"/>
    </source>
</evidence>
<keyword evidence="4" id="KW-1185">Reference proteome</keyword>
<feature type="signal peptide" evidence="1">
    <location>
        <begin position="1"/>
        <end position="19"/>
    </location>
</feature>
<evidence type="ECO:0000313" key="3">
    <source>
        <dbReference type="EMBL" id="WOK05143.1"/>
    </source>
</evidence>
<feature type="domain" description="Lipocalin-like" evidence="2">
    <location>
        <begin position="33"/>
        <end position="140"/>
    </location>
</feature>
<dbReference type="InterPro" id="IPR024311">
    <property type="entry name" value="Lipocalin-like"/>
</dbReference>
<organism evidence="3 4">
    <name type="scientific">Imperialibacter roseus</name>
    <dbReference type="NCBI Taxonomy" id="1324217"/>
    <lineage>
        <taxon>Bacteria</taxon>
        <taxon>Pseudomonadati</taxon>
        <taxon>Bacteroidota</taxon>
        <taxon>Cytophagia</taxon>
        <taxon>Cytophagales</taxon>
        <taxon>Flammeovirgaceae</taxon>
        <taxon>Imperialibacter</taxon>
    </lineage>
</organism>
<name>A0ABZ0IJE5_9BACT</name>
<dbReference type="Pfam" id="PF13648">
    <property type="entry name" value="Lipocalin_4"/>
    <property type="match status" value="1"/>
</dbReference>
<reference evidence="3 4" key="1">
    <citation type="journal article" date="2023" name="Microbiol. Resour. Announc.">
        <title>Complete Genome Sequence of Imperialibacter roseus strain P4T.</title>
        <authorList>
            <person name="Tizabi D.R."/>
            <person name="Bachvaroff T."/>
            <person name="Hill R.T."/>
        </authorList>
    </citation>
    <scope>NUCLEOTIDE SEQUENCE [LARGE SCALE GENOMIC DNA]</scope>
    <source>
        <strain evidence="3 4">P4T</strain>
    </source>
</reference>
<dbReference type="PROSITE" id="PS51257">
    <property type="entry name" value="PROKAR_LIPOPROTEIN"/>
    <property type="match status" value="1"/>
</dbReference>
<sequence>MRRFTKILFLPFVVLTLLAACGGKDDEGVSSPLIGTWKYSSVDVIELSINGQDVVAYLIAEFELSEAEAQEIADGFSINAEEESDITNVTIEFKADNTYVSSQPGEDSETGTWSLSSDGKMLTVDDQTFEVQTLTSSKLVGRISQQESTEVGTMKIVIEFSFTKS</sequence>
<dbReference type="Proteomes" id="UP001302349">
    <property type="component" value="Chromosome"/>
</dbReference>
<accession>A0ABZ0IJE5</accession>
<protein>
    <recommendedName>
        <fullName evidence="2">Lipocalin-like domain-containing protein</fullName>
    </recommendedName>
</protein>
<gene>
    <name evidence="3" type="ORF">RT717_18840</name>
</gene>
<feature type="chain" id="PRO_5045898667" description="Lipocalin-like domain-containing protein" evidence="1">
    <location>
        <begin position="20"/>
        <end position="165"/>
    </location>
</feature>
<evidence type="ECO:0000313" key="4">
    <source>
        <dbReference type="Proteomes" id="UP001302349"/>
    </source>
</evidence>
<proteinExistence type="predicted"/>
<dbReference type="RefSeq" id="WP_317487934.1">
    <property type="nucleotide sequence ID" value="NZ_CP136051.1"/>
</dbReference>